<comment type="caution">
    <text evidence="1">The sequence shown here is derived from an EMBL/GenBank/DDBJ whole genome shotgun (WGS) entry which is preliminary data.</text>
</comment>
<proteinExistence type="predicted"/>
<protein>
    <submittedName>
        <fullName evidence="1">Uncharacterized protein</fullName>
    </submittedName>
</protein>
<accession>A0ACB9BGM6</accession>
<reference evidence="2" key="1">
    <citation type="journal article" date="2022" name="Mol. Ecol. Resour.">
        <title>The genomes of chicory, endive, great burdock and yacon provide insights into Asteraceae palaeo-polyploidization history and plant inulin production.</title>
        <authorList>
            <person name="Fan W."/>
            <person name="Wang S."/>
            <person name="Wang H."/>
            <person name="Wang A."/>
            <person name="Jiang F."/>
            <person name="Liu H."/>
            <person name="Zhao H."/>
            <person name="Xu D."/>
            <person name="Zhang Y."/>
        </authorList>
    </citation>
    <scope>NUCLEOTIDE SEQUENCE [LARGE SCALE GENOMIC DNA]</scope>
    <source>
        <strain evidence="2">cv. Punajuju</strain>
    </source>
</reference>
<evidence type="ECO:0000313" key="2">
    <source>
        <dbReference type="Proteomes" id="UP001055811"/>
    </source>
</evidence>
<reference evidence="1 2" key="2">
    <citation type="journal article" date="2022" name="Mol. Ecol. Resour.">
        <title>The genomes of chicory, endive, great burdock and yacon provide insights into Asteraceae paleo-polyploidization history and plant inulin production.</title>
        <authorList>
            <person name="Fan W."/>
            <person name="Wang S."/>
            <person name="Wang H."/>
            <person name="Wang A."/>
            <person name="Jiang F."/>
            <person name="Liu H."/>
            <person name="Zhao H."/>
            <person name="Xu D."/>
            <person name="Zhang Y."/>
        </authorList>
    </citation>
    <scope>NUCLEOTIDE SEQUENCE [LARGE SCALE GENOMIC DNA]</scope>
    <source>
        <strain evidence="2">cv. Punajuju</strain>
        <tissue evidence="1">Leaves</tissue>
    </source>
</reference>
<name>A0ACB9BGM6_CICIN</name>
<sequence>MVRFFRKEKKRGDLFEMSSKNQKARPKQCKRTPKPQYKNCSIEKTLRTVIYHLVMLDPNGNNRGSGFVAFSTPEEASQAAKMSGKMVVNKPLYVALAQRKEERRAKLQVALSISFIEAAQSTYHFMQTSFVILACNLIILKSGFVNPSFSSPFHRSFSSIPPPTVRPPPPLLPVLASNRRFYSTTYSLNGRVV</sequence>
<gene>
    <name evidence="1" type="ORF">L2E82_32380</name>
</gene>
<dbReference type="Proteomes" id="UP001055811">
    <property type="component" value="Linkage Group LG06"/>
</dbReference>
<keyword evidence="2" id="KW-1185">Reference proteome</keyword>
<evidence type="ECO:0000313" key="1">
    <source>
        <dbReference type="EMBL" id="KAI3721370.1"/>
    </source>
</evidence>
<dbReference type="EMBL" id="CM042014">
    <property type="protein sequence ID" value="KAI3721370.1"/>
    <property type="molecule type" value="Genomic_DNA"/>
</dbReference>
<organism evidence="1 2">
    <name type="scientific">Cichorium intybus</name>
    <name type="common">Chicory</name>
    <dbReference type="NCBI Taxonomy" id="13427"/>
    <lineage>
        <taxon>Eukaryota</taxon>
        <taxon>Viridiplantae</taxon>
        <taxon>Streptophyta</taxon>
        <taxon>Embryophyta</taxon>
        <taxon>Tracheophyta</taxon>
        <taxon>Spermatophyta</taxon>
        <taxon>Magnoliopsida</taxon>
        <taxon>eudicotyledons</taxon>
        <taxon>Gunneridae</taxon>
        <taxon>Pentapetalae</taxon>
        <taxon>asterids</taxon>
        <taxon>campanulids</taxon>
        <taxon>Asterales</taxon>
        <taxon>Asteraceae</taxon>
        <taxon>Cichorioideae</taxon>
        <taxon>Cichorieae</taxon>
        <taxon>Cichoriinae</taxon>
        <taxon>Cichorium</taxon>
    </lineage>
</organism>